<dbReference type="Pfam" id="PF20826">
    <property type="entry name" value="PHD_5"/>
    <property type="match status" value="1"/>
</dbReference>
<protein>
    <recommendedName>
        <fullName evidence="5">Zinc finger PHD-type domain-containing protein</fullName>
    </recommendedName>
</protein>
<keyword evidence="3" id="KW-0862">Zinc</keyword>
<dbReference type="Gene3D" id="3.30.40.10">
    <property type="entry name" value="Zinc/RING finger domain, C3HC4 (zinc finger)"/>
    <property type="match status" value="1"/>
</dbReference>
<dbReference type="GO" id="GO:0008270">
    <property type="term" value="F:zinc ion binding"/>
    <property type="evidence" value="ECO:0007669"/>
    <property type="project" value="UniProtKB-KW"/>
</dbReference>
<dbReference type="InterPro" id="IPR019786">
    <property type="entry name" value="Zinc_finger_PHD-type_CS"/>
</dbReference>
<reference evidence="6" key="2">
    <citation type="submission" date="2023-06" db="EMBL/GenBank/DDBJ databases">
        <authorList>
            <consortium name="Lawrence Berkeley National Laboratory"/>
            <person name="Haridas S."/>
            <person name="Hensen N."/>
            <person name="Bonometti L."/>
            <person name="Westerberg I."/>
            <person name="Brannstrom I.O."/>
            <person name="Guillou S."/>
            <person name="Cros-Aarteil S."/>
            <person name="Calhoun S."/>
            <person name="Kuo A."/>
            <person name="Mondo S."/>
            <person name="Pangilinan J."/>
            <person name="Riley R."/>
            <person name="Labutti K."/>
            <person name="Andreopoulos B."/>
            <person name="Lipzen A."/>
            <person name="Chen C."/>
            <person name="Yanf M."/>
            <person name="Daum C."/>
            <person name="Ng V."/>
            <person name="Clum A."/>
            <person name="Steindorff A."/>
            <person name="Ohm R."/>
            <person name="Martin F."/>
            <person name="Silar P."/>
            <person name="Natvig D."/>
            <person name="Lalanne C."/>
            <person name="Gautier V."/>
            <person name="Ament-Velasquez S.L."/>
            <person name="Kruys A."/>
            <person name="Hutchinson M.I."/>
            <person name="Powell A.J."/>
            <person name="Barry K."/>
            <person name="Miller A.N."/>
            <person name="Grigoriev I.V."/>
            <person name="Debuchy R."/>
            <person name="Gladieux P."/>
            <person name="Thoren M.H."/>
            <person name="Johannesson H."/>
        </authorList>
    </citation>
    <scope>NUCLEOTIDE SEQUENCE</scope>
    <source>
        <strain evidence="6">CBS 118394</strain>
    </source>
</reference>
<dbReference type="SMART" id="SM00249">
    <property type="entry name" value="PHD"/>
    <property type="match status" value="1"/>
</dbReference>
<feature type="compositionally biased region" description="Low complexity" evidence="4">
    <location>
        <begin position="440"/>
        <end position="456"/>
    </location>
</feature>
<name>A0AAE0IDD4_9PEZI</name>
<dbReference type="PROSITE" id="PS01359">
    <property type="entry name" value="ZF_PHD_1"/>
    <property type="match status" value="1"/>
</dbReference>
<feature type="region of interest" description="Disordered" evidence="4">
    <location>
        <begin position="431"/>
        <end position="456"/>
    </location>
</feature>
<feature type="domain" description="Zinc finger PHD-type" evidence="5">
    <location>
        <begin position="902"/>
        <end position="968"/>
    </location>
</feature>
<feature type="compositionally biased region" description="Basic and acidic residues" evidence="4">
    <location>
        <begin position="873"/>
        <end position="888"/>
    </location>
</feature>
<dbReference type="PANTHER" id="PTHR35391:SF5">
    <property type="entry name" value="DUF6590 DOMAIN-CONTAINING PROTEIN"/>
    <property type="match status" value="1"/>
</dbReference>
<dbReference type="InterPro" id="IPR001965">
    <property type="entry name" value="Znf_PHD"/>
</dbReference>
<dbReference type="Proteomes" id="UP001283341">
    <property type="component" value="Unassembled WGS sequence"/>
</dbReference>
<sequence>MQNDVAGVDIHEWQARAHDSDRHDGLLDRSVAARLCDGILTLFQEAIRQISRQDQVPKPVRTRLERSYGFIALWSNGYGIRDGNLDDVFAKSRTIRRSTLRILSNITNALLNRLIPLTKISSDALDTLAVKLAAASAEASYIIHDADDGSSSDASSDVFSDPGLDSVSEIAEDLKTDAQCLMELDPLFKAPILSNHSQQKQAAILEWGPEKAYCDKVQQRFPEAEASLVTRLGEANWERYLRCQKMRDQREIELESEADAAPEIPGSGRQAVALAPDYGTIAASSKFHDSGLGTSLPASSSYAETVMTYSGAEGQKIHVPRLSEEAKQGKPFPCVACGGRLVRITNNSAWKRHLYMDLQPYHCLEAGCAKFSFHNRNSWVSHLALEHHYEPDWKPITCPLCLETTEKGKLAVTTHLARHLEEISLSALPACPDEEESDTSSESVADDGASVVSDAAGASQPAMKSVTFYPKDVGQYLDGDVPPPFHINIYRDIHDSVEDFRDTNMPDIFRFAHPRIYDKDKNCHSDHRDISTLVRHLSRPAHRLHVTERFVSSFDVNDQAYPHPRLGLCRLCWRAFPERDTFDDHISHACARVSKGRREKWRILLETFTPLNQHSGVSEESDHASTITRRLIDHFSKHSAQAKIAWDSSNTVWFEDDNHNRFTPNYENFRDNMKVHVWTTPEDDEEPNLVETPAQFGSLAAWLNHLAPEARDKVAALPRKEQEKLMAEWKDTVYRRNPFDNGVKKVILELLDSERIGRAYCTNITIVETPDDIRDRVYGYFLRKGYLNPDTGAYPSRLAFELGPGINLSYENFMHDSTVLVRVMDESEYLSRQLQEQEDRIKRYREANSNKRASTPSPAPPSRPSVDPLPRSWPRDKKSMESHMDESEKKGDSYYREIRYMRCICEHDNFLTDTIFNWPAEEWEAIDVNEAARFLIQCDQCGAWQHGVCMGLRPSDGIPSGYLCEECRPELHEQHYEGKFG</sequence>
<evidence type="ECO:0000313" key="6">
    <source>
        <dbReference type="EMBL" id="KAK3323035.1"/>
    </source>
</evidence>
<dbReference type="PANTHER" id="PTHR35391">
    <property type="entry name" value="C2H2-TYPE DOMAIN-CONTAINING PROTEIN-RELATED"/>
    <property type="match status" value="1"/>
</dbReference>
<keyword evidence="2" id="KW-0863">Zinc-finger</keyword>
<evidence type="ECO:0000259" key="5">
    <source>
        <dbReference type="SMART" id="SM00249"/>
    </source>
</evidence>
<evidence type="ECO:0000256" key="1">
    <source>
        <dbReference type="ARBA" id="ARBA00022723"/>
    </source>
</evidence>
<evidence type="ECO:0000256" key="4">
    <source>
        <dbReference type="SAM" id="MobiDB-lite"/>
    </source>
</evidence>
<dbReference type="EMBL" id="JAUEDM010000003">
    <property type="protein sequence ID" value="KAK3323035.1"/>
    <property type="molecule type" value="Genomic_DNA"/>
</dbReference>
<dbReference type="InterPro" id="IPR011011">
    <property type="entry name" value="Znf_FYVE_PHD"/>
</dbReference>
<reference evidence="6" key="1">
    <citation type="journal article" date="2023" name="Mol. Phylogenet. Evol.">
        <title>Genome-scale phylogeny and comparative genomics of the fungal order Sordariales.</title>
        <authorList>
            <person name="Hensen N."/>
            <person name="Bonometti L."/>
            <person name="Westerberg I."/>
            <person name="Brannstrom I.O."/>
            <person name="Guillou S."/>
            <person name="Cros-Aarteil S."/>
            <person name="Calhoun S."/>
            <person name="Haridas S."/>
            <person name="Kuo A."/>
            <person name="Mondo S."/>
            <person name="Pangilinan J."/>
            <person name="Riley R."/>
            <person name="LaButti K."/>
            <person name="Andreopoulos B."/>
            <person name="Lipzen A."/>
            <person name="Chen C."/>
            <person name="Yan M."/>
            <person name="Daum C."/>
            <person name="Ng V."/>
            <person name="Clum A."/>
            <person name="Steindorff A."/>
            <person name="Ohm R.A."/>
            <person name="Martin F."/>
            <person name="Silar P."/>
            <person name="Natvig D.O."/>
            <person name="Lalanne C."/>
            <person name="Gautier V."/>
            <person name="Ament-Velasquez S.L."/>
            <person name="Kruys A."/>
            <person name="Hutchinson M.I."/>
            <person name="Powell A.J."/>
            <person name="Barry K."/>
            <person name="Miller A.N."/>
            <person name="Grigoriev I.V."/>
            <person name="Debuchy R."/>
            <person name="Gladieux P."/>
            <person name="Hiltunen Thoren M."/>
            <person name="Johannesson H."/>
        </authorList>
    </citation>
    <scope>NUCLEOTIDE SEQUENCE</scope>
    <source>
        <strain evidence="6">CBS 118394</strain>
    </source>
</reference>
<evidence type="ECO:0000313" key="7">
    <source>
        <dbReference type="Proteomes" id="UP001283341"/>
    </source>
</evidence>
<gene>
    <name evidence="6" type="ORF">B0H66DRAFT_555696</name>
</gene>
<feature type="region of interest" description="Disordered" evidence="4">
    <location>
        <begin position="847"/>
        <end position="888"/>
    </location>
</feature>
<organism evidence="6 7">
    <name type="scientific">Apodospora peruviana</name>
    <dbReference type="NCBI Taxonomy" id="516989"/>
    <lineage>
        <taxon>Eukaryota</taxon>
        <taxon>Fungi</taxon>
        <taxon>Dikarya</taxon>
        <taxon>Ascomycota</taxon>
        <taxon>Pezizomycotina</taxon>
        <taxon>Sordariomycetes</taxon>
        <taxon>Sordariomycetidae</taxon>
        <taxon>Sordariales</taxon>
        <taxon>Lasiosphaeriaceae</taxon>
        <taxon>Apodospora</taxon>
    </lineage>
</organism>
<dbReference type="InterPro" id="IPR013083">
    <property type="entry name" value="Znf_RING/FYVE/PHD"/>
</dbReference>
<comment type="caution">
    <text evidence="6">The sequence shown here is derived from an EMBL/GenBank/DDBJ whole genome shotgun (WGS) entry which is preliminary data.</text>
</comment>
<keyword evidence="7" id="KW-1185">Reference proteome</keyword>
<accession>A0AAE0IDD4</accession>
<evidence type="ECO:0000256" key="2">
    <source>
        <dbReference type="ARBA" id="ARBA00022771"/>
    </source>
</evidence>
<proteinExistence type="predicted"/>
<dbReference type="SUPFAM" id="SSF57903">
    <property type="entry name" value="FYVE/PHD zinc finger"/>
    <property type="match status" value="1"/>
</dbReference>
<evidence type="ECO:0000256" key="3">
    <source>
        <dbReference type="ARBA" id="ARBA00022833"/>
    </source>
</evidence>
<dbReference type="AlphaFoldDB" id="A0AAE0IDD4"/>
<keyword evidence="1" id="KW-0479">Metal-binding</keyword>